<dbReference type="AlphaFoldDB" id="A0A4R0N441"/>
<dbReference type="OrthoDB" id="799545at2"/>
<proteinExistence type="predicted"/>
<keyword evidence="3" id="KW-1185">Reference proteome</keyword>
<evidence type="ECO:0000313" key="3">
    <source>
        <dbReference type="Proteomes" id="UP000292884"/>
    </source>
</evidence>
<evidence type="ECO:0000313" key="2">
    <source>
        <dbReference type="EMBL" id="TCC93272.1"/>
    </source>
</evidence>
<protein>
    <submittedName>
        <fullName evidence="2">Uncharacterized protein</fullName>
    </submittedName>
</protein>
<comment type="caution">
    <text evidence="2">The sequence shown here is derived from an EMBL/GenBank/DDBJ whole genome shotgun (WGS) entry which is preliminary data.</text>
</comment>
<evidence type="ECO:0000256" key="1">
    <source>
        <dbReference type="SAM" id="Phobius"/>
    </source>
</evidence>
<feature type="transmembrane region" description="Helical" evidence="1">
    <location>
        <begin position="20"/>
        <end position="38"/>
    </location>
</feature>
<dbReference type="EMBL" id="SJSK01000001">
    <property type="protein sequence ID" value="TCC93272.1"/>
    <property type="molecule type" value="Genomic_DNA"/>
</dbReference>
<keyword evidence="1" id="KW-1133">Transmembrane helix</keyword>
<organism evidence="2 3">
    <name type="scientific">Pedobacter frigiditerrae</name>
    <dbReference type="NCBI Taxonomy" id="2530452"/>
    <lineage>
        <taxon>Bacteria</taxon>
        <taxon>Pseudomonadati</taxon>
        <taxon>Bacteroidota</taxon>
        <taxon>Sphingobacteriia</taxon>
        <taxon>Sphingobacteriales</taxon>
        <taxon>Sphingobacteriaceae</taxon>
        <taxon>Pedobacter</taxon>
    </lineage>
</organism>
<sequence length="71" mass="7969">MNQSEEREKSMKAANETSIYKLLLVGIIISMIGVYARFAFDSTALSIASWIVLFIGSWVCCKAVFKMLNTK</sequence>
<keyword evidence="1" id="KW-0812">Transmembrane</keyword>
<accession>A0A4R0N441</accession>
<keyword evidence="1" id="KW-0472">Membrane</keyword>
<name>A0A4R0N441_9SPHI</name>
<dbReference type="RefSeq" id="WP_131551141.1">
    <property type="nucleotide sequence ID" value="NZ_SJSK01000001.1"/>
</dbReference>
<reference evidence="2 3" key="1">
    <citation type="submission" date="2019-02" db="EMBL/GenBank/DDBJ databases">
        <title>Pedobacter sp. RP-1-13 sp. nov., isolated from Arctic soil.</title>
        <authorList>
            <person name="Dahal R.H."/>
        </authorList>
    </citation>
    <scope>NUCLEOTIDE SEQUENCE [LARGE SCALE GENOMIC DNA]</scope>
    <source>
        <strain evidence="2 3">RP-1-13</strain>
    </source>
</reference>
<feature type="transmembrane region" description="Helical" evidence="1">
    <location>
        <begin position="44"/>
        <end position="65"/>
    </location>
</feature>
<gene>
    <name evidence="2" type="ORF">EZ428_00425</name>
</gene>
<dbReference type="Proteomes" id="UP000292884">
    <property type="component" value="Unassembled WGS sequence"/>
</dbReference>